<reference evidence="2" key="2">
    <citation type="submission" date="2025-08" db="UniProtKB">
        <authorList>
            <consortium name="RefSeq"/>
        </authorList>
    </citation>
    <scope>IDENTIFICATION</scope>
    <source>
        <tissue evidence="2">Leaf</tissue>
    </source>
</reference>
<accession>A0AC58RQ08</accession>
<dbReference type="RefSeq" id="XP_075074807.1">
    <property type="nucleotide sequence ID" value="XM_075218706.1"/>
</dbReference>
<organism evidence="1 2">
    <name type="scientific">Nicotiana tabacum</name>
    <name type="common">Common tobacco</name>
    <dbReference type="NCBI Taxonomy" id="4097"/>
    <lineage>
        <taxon>Eukaryota</taxon>
        <taxon>Viridiplantae</taxon>
        <taxon>Streptophyta</taxon>
        <taxon>Embryophyta</taxon>
        <taxon>Tracheophyta</taxon>
        <taxon>Spermatophyta</taxon>
        <taxon>Magnoliopsida</taxon>
        <taxon>eudicotyledons</taxon>
        <taxon>Gunneridae</taxon>
        <taxon>Pentapetalae</taxon>
        <taxon>asterids</taxon>
        <taxon>lamiids</taxon>
        <taxon>Solanales</taxon>
        <taxon>Solanaceae</taxon>
        <taxon>Nicotianoideae</taxon>
        <taxon>Nicotianeae</taxon>
        <taxon>Nicotiana</taxon>
    </lineage>
</organism>
<keyword evidence="1" id="KW-1185">Reference proteome</keyword>
<gene>
    <name evidence="2" type="primary">LOC142162359</name>
</gene>
<evidence type="ECO:0000313" key="1">
    <source>
        <dbReference type="Proteomes" id="UP000790787"/>
    </source>
</evidence>
<evidence type="ECO:0000313" key="2">
    <source>
        <dbReference type="RefSeq" id="XP_075074807.1"/>
    </source>
</evidence>
<reference evidence="1" key="1">
    <citation type="journal article" date="2014" name="Nat. Commun.">
        <title>The tobacco genome sequence and its comparison with those of tomato and potato.</title>
        <authorList>
            <person name="Sierro N."/>
            <person name="Battey J.N."/>
            <person name="Ouadi S."/>
            <person name="Bakaher N."/>
            <person name="Bovet L."/>
            <person name="Willig A."/>
            <person name="Goepfert S."/>
            <person name="Peitsch M.C."/>
            <person name="Ivanov N.V."/>
        </authorList>
    </citation>
    <scope>NUCLEOTIDE SEQUENCE [LARGE SCALE GENOMIC DNA]</scope>
</reference>
<protein>
    <submittedName>
        <fullName evidence="2">Uncharacterized protein LOC142162359</fullName>
    </submittedName>
</protein>
<dbReference type="Proteomes" id="UP000790787">
    <property type="component" value="Chromosome 7"/>
</dbReference>
<proteinExistence type="predicted"/>
<name>A0AC58RQ08_TOBAC</name>
<sequence>MVDNNYTEPFNACILKARHVPIIKMLEEIRIKVMNLLATNGDDIIKWNDLRKKRCTCRVWQLSGITCPHAIKDILYDKDEPLSQIHWYYSKEAYSLTYNHKLQPVRGKFFWKVEPAHAMKSPDISKNVGRLRAKRTRESKEEGREWNYSRKRVMMTCNNCGGENHNAMGCFKEKTIAETSKSRKKKQ</sequence>